<dbReference type="InterPro" id="IPR023394">
    <property type="entry name" value="Sec7_C_sf"/>
</dbReference>
<gene>
    <name evidence="8" type="ORF">Tci_201839</name>
</gene>
<evidence type="ECO:0000256" key="2">
    <source>
        <dbReference type="ARBA" id="ARBA00004514"/>
    </source>
</evidence>
<dbReference type="InterPro" id="IPR011009">
    <property type="entry name" value="Kinase-like_dom_sf"/>
</dbReference>
<keyword evidence="3" id="KW-0723">Serine/threonine-protein kinase</keyword>
<dbReference type="PROSITE" id="PS50190">
    <property type="entry name" value="SEC7"/>
    <property type="match status" value="1"/>
</dbReference>
<evidence type="ECO:0000256" key="1">
    <source>
        <dbReference type="ARBA" id="ARBA00004287"/>
    </source>
</evidence>
<feature type="domain" description="Protein kinase" evidence="6">
    <location>
        <begin position="1"/>
        <end position="161"/>
    </location>
</feature>
<keyword evidence="8" id="KW-0808">Transferase</keyword>
<dbReference type="InterPro" id="IPR000719">
    <property type="entry name" value="Prot_kinase_dom"/>
</dbReference>
<dbReference type="Gene3D" id="1.10.1000.11">
    <property type="entry name" value="Arf Nucleotide-binding Site Opener,domain 2"/>
    <property type="match status" value="1"/>
</dbReference>
<dbReference type="GO" id="GO:0032012">
    <property type="term" value="P:regulation of ARF protein signal transduction"/>
    <property type="evidence" value="ECO:0007669"/>
    <property type="project" value="InterPro"/>
</dbReference>
<dbReference type="GO" id="GO:0016020">
    <property type="term" value="C:membrane"/>
    <property type="evidence" value="ECO:0007669"/>
    <property type="project" value="UniProtKB-SubCell"/>
</dbReference>
<dbReference type="InterPro" id="IPR000904">
    <property type="entry name" value="Sec7_dom"/>
</dbReference>
<dbReference type="PANTHER" id="PTHR47989">
    <property type="entry name" value="OS01G0750732 PROTEIN"/>
    <property type="match status" value="1"/>
</dbReference>
<evidence type="ECO:0000259" key="6">
    <source>
        <dbReference type="PROSITE" id="PS50011"/>
    </source>
</evidence>
<keyword evidence="4" id="KW-0547">Nucleotide-binding</keyword>
<organism evidence="8">
    <name type="scientific">Tanacetum cinerariifolium</name>
    <name type="common">Dalmatian daisy</name>
    <name type="synonym">Chrysanthemum cinerariifolium</name>
    <dbReference type="NCBI Taxonomy" id="118510"/>
    <lineage>
        <taxon>Eukaryota</taxon>
        <taxon>Viridiplantae</taxon>
        <taxon>Streptophyta</taxon>
        <taxon>Embryophyta</taxon>
        <taxon>Tracheophyta</taxon>
        <taxon>Spermatophyta</taxon>
        <taxon>Magnoliopsida</taxon>
        <taxon>eudicotyledons</taxon>
        <taxon>Gunneridae</taxon>
        <taxon>Pentapetalae</taxon>
        <taxon>asterids</taxon>
        <taxon>campanulids</taxon>
        <taxon>Asterales</taxon>
        <taxon>Asteraceae</taxon>
        <taxon>Asteroideae</taxon>
        <taxon>Anthemideae</taxon>
        <taxon>Anthemidinae</taxon>
        <taxon>Tanacetum</taxon>
    </lineage>
</organism>
<dbReference type="GO" id="GO:0005524">
    <property type="term" value="F:ATP binding"/>
    <property type="evidence" value="ECO:0007669"/>
    <property type="project" value="UniProtKB-KW"/>
</dbReference>
<reference evidence="8" key="1">
    <citation type="journal article" date="2019" name="Sci. Rep.">
        <title>Draft genome of Tanacetum cinerariifolium, the natural source of mosquito coil.</title>
        <authorList>
            <person name="Yamashiro T."/>
            <person name="Shiraishi A."/>
            <person name="Satake H."/>
            <person name="Nakayama K."/>
        </authorList>
    </citation>
    <scope>NUCLEOTIDE SEQUENCE</scope>
</reference>
<dbReference type="SUPFAM" id="SSF56112">
    <property type="entry name" value="Protein kinase-like (PK-like)"/>
    <property type="match status" value="1"/>
</dbReference>
<feature type="domain" description="SEC7" evidence="7">
    <location>
        <begin position="99"/>
        <end position="334"/>
    </location>
</feature>
<dbReference type="EMBL" id="BKCJ010052714">
    <property type="protein sequence ID" value="GEW29863.1"/>
    <property type="molecule type" value="Genomic_DNA"/>
</dbReference>
<protein>
    <submittedName>
        <fullName evidence="8">Probable LRR receptor-like serine/threonine-protein kinase RPK1</fullName>
    </submittedName>
</protein>
<evidence type="ECO:0000256" key="5">
    <source>
        <dbReference type="ARBA" id="ARBA00022840"/>
    </source>
</evidence>
<dbReference type="GO" id="GO:0004674">
    <property type="term" value="F:protein serine/threonine kinase activity"/>
    <property type="evidence" value="ECO:0007669"/>
    <property type="project" value="UniProtKB-KW"/>
</dbReference>
<sequence>MIDGYWFEDSSQIALDVASALYFLHDMCTPRIIHRDVKPSNILLNENFNACLSDFGLARLLGDFDTHVTTGVVGTFGYVASEYCITSHASENVDVYSYGVTFLELISDKRALDSSFSSHENRRSRGCKPVNCGDYAKKLLQKKKDDRNLDMELNFGDGKFFGCLRISCGHRGILEAMIGDYLGQYEEFPLAIMHAYVDSMNFAEMKFHTAIREFLRGFWLPSEQKIDRIMENFTKREMVSSILFYQDHHSLNVFLAPSNMFDAHVLPHNYVHFGVPSTQLGDNSVVYTLTKELLKKLASIVPSHRKFFIVELSDLACSLVLRILQTLNSLILLNDNKSKGVESDGNQEHVTMRKLHVSLKPLWKELSECIGVTESQLGQGSLSSTAVNMNVGDPPLPRRTRRLLPFIEAKNHEQNYVMSNLFCFFF</sequence>
<dbReference type="PROSITE" id="PS50011">
    <property type="entry name" value="PROTEIN_KINASE_DOM"/>
    <property type="match status" value="1"/>
</dbReference>
<accession>A0A699GV75</accession>
<keyword evidence="8" id="KW-0675">Receptor</keyword>
<dbReference type="SMART" id="SM00222">
    <property type="entry name" value="Sec7"/>
    <property type="match status" value="1"/>
</dbReference>
<dbReference type="SUPFAM" id="SSF48425">
    <property type="entry name" value="Sec7 domain"/>
    <property type="match status" value="1"/>
</dbReference>
<dbReference type="Pfam" id="PF01369">
    <property type="entry name" value="Sec7"/>
    <property type="match status" value="1"/>
</dbReference>
<dbReference type="PROSITE" id="PS00108">
    <property type="entry name" value="PROTEIN_KINASE_ST"/>
    <property type="match status" value="1"/>
</dbReference>
<dbReference type="Gene3D" id="1.10.510.10">
    <property type="entry name" value="Transferase(Phosphotransferase) domain 1"/>
    <property type="match status" value="1"/>
</dbReference>
<evidence type="ECO:0000259" key="7">
    <source>
        <dbReference type="PROSITE" id="PS50190"/>
    </source>
</evidence>
<dbReference type="AlphaFoldDB" id="A0A699GV75"/>
<keyword evidence="8" id="KW-0418">Kinase</keyword>
<dbReference type="Pfam" id="PF00069">
    <property type="entry name" value="Pkinase"/>
    <property type="match status" value="1"/>
</dbReference>
<proteinExistence type="predicted"/>
<comment type="caution">
    <text evidence="8">The sequence shown here is derived from an EMBL/GenBank/DDBJ whole genome shotgun (WGS) entry which is preliminary data.</text>
</comment>
<evidence type="ECO:0000313" key="8">
    <source>
        <dbReference type="EMBL" id="GEW29863.1"/>
    </source>
</evidence>
<dbReference type="Gene3D" id="1.10.220.20">
    <property type="match status" value="1"/>
</dbReference>
<dbReference type="PANTHER" id="PTHR47989:SF47">
    <property type="entry name" value="SERINE_THREONINE-PROTEIN KINASE PBL28-RELATED"/>
    <property type="match status" value="1"/>
</dbReference>
<dbReference type="SMART" id="SM00220">
    <property type="entry name" value="S_TKc"/>
    <property type="match status" value="1"/>
</dbReference>
<evidence type="ECO:0000256" key="4">
    <source>
        <dbReference type="ARBA" id="ARBA00022741"/>
    </source>
</evidence>
<dbReference type="InterPro" id="IPR008271">
    <property type="entry name" value="Ser/Thr_kinase_AS"/>
</dbReference>
<comment type="subcellular location">
    <subcellularLocation>
        <location evidence="2">Cytoplasm</location>
        <location evidence="2">Cytosol</location>
    </subcellularLocation>
    <subcellularLocation>
        <location evidence="1">Membrane</location>
        <topology evidence="1">Peripheral membrane protein</topology>
        <orientation evidence="1">Cytoplasmic side</orientation>
    </subcellularLocation>
</comment>
<name>A0A699GV75_TANCI</name>
<dbReference type="InterPro" id="IPR035999">
    <property type="entry name" value="Sec7_dom_sf"/>
</dbReference>
<dbReference type="GO" id="GO:0005085">
    <property type="term" value="F:guanyl-nucleotide exchange factor activity"/>
    <property type="evidence" value="ECO:0007669"/>
    <property type="project" value="InterPro"/>
</dbReference>
<evidence type="ECO:0000256" key="3">
    <source>
        <dbReference type="ARBA" id="ARBA00022527"/>
    </source>
</evidence>
<dbReference type="GO" id="GO:0005829">
    <property type="term" value="C:cytosol"/>
    <property type="evidence" value="ECO:0007669"/>
    <property type="project" value="UniProtKB-SubCell"/>
</dbReference>
<keyword evidence="5" id="KW-0067">ATP-binding</keyword>